<dbReference type="GO" id="GO:0008270">
    <property type="term" value="F:zinc ion binding"/>
    <property type="evidence" value="ECO:0007669"/>
    <property type="project" value="InterPro"/>
</dbReference>
<gene>
    <name evidence="4" type="ORF">C4541_07885</name>
</gene>
<evidence type="ECO:0000313" key="4">
    <source>
        <dbReference type="EMBL" id="RJP58479.1"/>
    </source>
</evidence>
<dbReference type="InterPro" id="IPR002125">
    <property type="entry name" value="CMP_dCMP_dom"/>
</dbReference>
<dbReference type="GO" id="GO:0006152">
    <property type="term" value="P:purine nucleoside catabolic process"/>
    <property type="evidence" value="ECO:0007669"/>
    <property type="project" value="TreeGrafter"/>
</dbReference>
<evidence type="ECO:0000313" key="5">
    <source>
        <dbReference type="Proteomes" id="UP000266426"/>
    </source>
</evidence>
<evidence type="ECO:0000256" key="1">
    <source>
        <dbReference type="ARBA" id="ARBA00022723"/>
    </source>
</evidence>
<protein>
    <submittedName>
        <fullName evidence="4">Nucleoside deaminase</fullName>
    </submittedName>
</protein>
<dbReference type="Gene3D" id="3.40.140.10">
    <property type="entry name" value="Cytidine Deaminase, domain 2"/>
    <property type="match status" value="1"/>
</dbReference>
<reference evidence="4 5" key="1">
    <citation type="journal article" date="2017" name="ISME J.">
        <title>Energy and carbon metabolisms in a deep terrestrial subsurface fluid microbial community.</title>
        <authorList>
            <person name="Momper L."/>
            <person name="Jungbluth S.P."/>
            <person name="Lee M.D."/>
            <person name="Amend J.P."/>
        </authorList>
    </citation>
    <scope>NUCLEOTIDE SEQUENCE [LARGE SCALE GENOMIC DNA]</scope>
    <source>
        <strain evidence="4">SURF_26</strain>
    </source>
</reference>
<dbReference type="SUPFAM" id="SSF53927">
    <property type="entry name" value="Cytidine deaminase-like"/>
    <property type="match status" value="1"/>
</dbReference>
<dbReference type="EMBL" id="QZJZ01000066">
    <property type="protein sequence ID" value="RJP58479.1"/>
    <property type="molecule type" value="Genomic_DNA"/>
</dbReference>
<dbReference type="InterPro" id="IPR016193">
    <property type="entry name" value="Cytidine_deaminase-like"/>
</dbReference>
<keyword evidence="2" id="KW-0862">Zinc</keyword>
<dbReference type="Pfam" id="PF00383">
    <property type="entry name" value="dCMP_cyt_deam_1"/>
    <property type="match status" value="1"/>
</dbReference>
<accession>A0A3A4R0K0</accession>
<dbReference type="InterPro" id="IPR016192">
    <property type="entry name" value="APOBEC/CMP_deaminase_Zn-bd"/>
</dbReference>
<dbReference type="PROSITE" id="PS00903">
    <property type="entry name" value="CYT_DCMP_DEAMINASES_1"/>
    <property type="match status" value="1"/>
</dbReference>
<name>A0A3A4R0K0_9BACT</name>
<dbReference type="GO" id="GO:0047974">
    <property type="term" value="F:guanosine deaminase activity"/>
    <property type="evidence" value="ECO:0007669"/>
    <property type="project" value="TreeGrafter"/>
</dbReference>
<comment type="caution">
    <text evidence="4">The sequence shown here is derived from an EMBL/GenBank/DDBJ whole genome shotgun (WGS) entry which is preliminary data.</text>
</comment>
<dbReference type="PROSITE" id="PS51747">
    <property type="entry name" value="CYT_DCMP_DEAMINASES_2"/>
    <property type="match status" value="1"/>
</dbReference>
<organism evidence="4 5">
    <name type="scientific">Candidatus Auribacter fodinae</name>
    <dbReference type="NCBI Taxonomy" id="2093366"/>
    <lineage>
        <taxon>Bacteria</taxon>
        <taxon>Pseudomonadati</taxon>
        <taxon>Candidatus Auribacterota</taxon>
        <taxon>Candidatus Auribacteria</taxon>
        <taxon>Candidatus Auribacterales</taxon>
        <taxon>Candidatus Auribacteraceae</taxon>
        <taxon>Candidatus Auribacter</taxon>
    </lineage>
</organism>
<dbReference type="PANTHER" id="PTHR11079:SF161">
    <property type="entry name" value="CMP_DCMP-TYPE DEAMINASE DOMAIN-CONTAINING PROTEIN"/>
    <property type="match status" value="1"/>
</dbReference>
<proteinExistence type="predicted"/>
<evidence type="ECO:0000259" key="3">
    <source>
        <dbReference type="PROSITE" id="PS51747"/>
    </source>
</evidence>
<keyword evidence="1" id="KW-0479">Metal-binding</keyword>
<evidence type="ECO:0000256" key="2">
    <source>
        <dbReference type="ARBA" id="ARBA00022833"/>
    </source>
</evidence>
<dbReference type="CDD" id="cd01285">
    <property type="entry name" value="nucleoside_deaminase"/>
    <property type="match status" value="1"/>
</dbReference>
<sequence>MRRAIEEARRNITDQTGGPFGACIVRDGRVLAVARNSVLAEDATCHAEINAIRLASKELGTFDLSGSVIYSTTEPCPMCFSAIHWAHIDAIYYGTSIEDVKKLGFNELCISNTAMKELGGASVDLHYPLLYDECINMLEDWKKQSGNKLY</sequence>
<dbReference type="AlphaFoldDB" id="A0A3A4R0K0"/>
<feature type="domain" description="CMP/dCMP-type deaminase" evidence="3">
    <location>
        <begin position="1"/>
        <end position="108"/>
    </location>
</feature>
<dbReference type="Proteomes" id="UP000266426">
    <property type="component" value="Unassembled WGS sequence"/>
</dbReference>
<dbReference type="PANTHER" id="PTHR11079">
    <property type="entry name" value="CYTOSINE DEAMINASE FAMILY MEMBER"/>
    <property type="match status" value="1"/>
</dbReference>